<dbReference type="SUPFAM" id="SSF159501">
    <property type="entry name" value="EreA/ChaN-like"/>
    <property type="match status" value="1"/>
</dbReference>
<evidence type="ECO:0000313" key="1">
    <source>
        <dbReference type="EMBL" id="GMA41892.1"/>
    </source>
</evidence>
<accession>A0ABQ6IVG5</accession>
<gene>
    <name evidence="1" type="ORF">GCM10025883_39370</name>
</gene>
<reference evidence="2" key="1">
    <citation type="journal article" date="2019" name="Int. J. Syst. Evol. Microbiol.">
        <title>The Global Catalogue of Microorganisms (GCM) 10K type strain sequencing project: providing services to taxonomists for standard genome sequencing and annotation.</title>
        <authorList>
            <consortium name="The Broad Institute Genomics Platform"/>
            <consortium name="The Broad Institute Genome Sequencing Center for Infectious Disease"/>
            <person name="Wu L."/>
            <person name="Ma J."/>
        </authorList>
    </citation>
    <scope>NUCLEOTIDE SEQUENCE [LARGE SCALE GENOMIC DNA]</scope>
    <source>
        <strain evidence="2">NBRC 113072</strain>
    </source>
</reference>
<name>A0ABQ6IVG5_9MICO</name>
<dbReference type="EMBL" id="BSUO01000001">
    <property type="protein sequence ID" value="GMA41892.1"/>
    <property type="molecule type" value="Genomic_DNA"/>
</dbReference>
<organism evidence="1 2">
    <name type="scientific">Mobilicoccus caccae</name>
    <dbReference type="NCBI Taxonomy" id="1859295"/>
    <lineage>
        <taxon>Bacteria</taxon>
        <taxon>Bacillati</taxon>
        <taxon>Actinomycetota</taxon>
        <taxon>Actinomycetes</taxon>
        <taxon>Micrococcales</taxon>
        <taxon>Dermatophilaceae</taxon>
        <taxon>Mobilicoccus</taxon>
    </lineage>
</organism>
<protein>
    <submittedName>
        <fullName evidence="1">Uncharacterized protein</fullName>
    </submittedName>
</protein>
<evidence type="ECO:0000313" key="2">
    <source>
        <dbReference type="Proteomes" id="UP001157126"/>
    </source>
</evidence>
<dbReference type="Proteomes" id="UP001157126">
    <property type="component" value="Unassembled WGS sequence"/>
</dbReference>
<proteinExistence type="predicted"/>
<dbReference type="Gene3D" id="3.40.1660.10">
    <property type="entry name" value="EreA-like (biosynthetic domain)"/>
    <property type="match status" value="1"/>
</dbReference>
<sequence>MGKTANGAVSEPVGARAAKQWGEGYRVIGTEFVDTTFLSGTKDERREWSLTNRTPLRGMYEGTRIGYLDFAQTSGTNRTLVDSPTMMGSAGESFTYLQKLVPFFHTVSVVPSQMYDALILVEDATPTTML</sequence>
<comment type="caution">
    <text evidence="1">The sequence shown here is derived from an EMBL/GenBank/DDBJ whole genome shotgun (WGS) entry which is preliminary data.</text>
</comment>
<keyword evidence="2" id="KW-1185">Reference proteome</keyword>